<evidence type="ECO:0000313" key="5">
    <source>
        <dbReference type="Proteomes" id="UP000260780"/>
    </source>
</evidence>
<accession>A0A3E4N2X9</accession>
<evidence type="ECO:0000313" key="1">
    <source>
        <dbReference type="EMBL" id="RGK56401.1"/>
    </source>
</evidence>
<organism evidence="1 6">
    <name type="scientific">Phocaeicola plebeius</name>
    <dbReference type="NCBI Taxonomy" id="310297"/>
    <lineage>
        <taxon>Bacteria</taxon>
        <taxon>Pseudomonadati</taxon>
        <taxon>Bacteroidota</taxon>
        <taxon>Bacteroidia</taxon>
        <taxon>Bacteroidales</taxon>
        <taxon>Bacteroidaceae</taxon>
        <taxon>Phocaeicola</taxon>
    </lineage>
</organism>
<reference evidence="5 6" key="1">
    <citation type="submission" date="2018-08" db="EMBL/GenBank/DDBJ databases">
        <title>A genome reference for cultivated species of the human gut microbiota.</title>
        <authorList>
            <person name="Zou Y."/>
            <person name="Xue W."/>
            <person name="Luo G."/>
        </authorList>
    </citation>
    <scope>NUCLEOTIDE SEQUENCE [LARGE SCALE GENOMIC DNA]</scope>
    <source>
        <strain evidence="3 8">AF24-16AC</strain>
        <strain evidence="4 7">AM23-23</strain>
        <strain evidence="2 5">OM08-14</strain>
        <strain evidence="1 6">TF10-3AC</strain>
    </source>
</reference>
<proteinExistence type="predicted"/>
<comment type="caution">
    <text evidence="1">The sequence shown here is derived from an EMBL/GenBank/DDBJ whole genome shotgun (WGS) entry which is preliminary data.</text>
</comment>
<evidence type="ECO:0000313" key="6">
    <source>
        <dbReference type="Proteomes" id="UP000260862"/>
    </source>
</evidence>
<dbReference type="AlphaFoldDB" id="A0A3E4N2X9"/>
<dbReference type="Proteomes" id="UP000283485">
    <property type="component" value="Unassembled WGS sequence"/>
</dbReference>
<evidence type="ECO:0000313" key="8">
    <source>
        <dbReference type="Proteomes" id="UP000285750"/>
    </source>
</evidence>
<dbReference type="EMBL" id="QSTF01000062">
    <property type="protein sequence ID" value="RGM34784.1"/>
    <property type="molecule type" value="Genomic_DNA"/>
</dbReference>
<evidence type="ECO:0000313" key="4">
    <source>
        <dbReference type="EMBL" id="RHF93398.1"/>
    </source>
</evidence>
<evidence type="ECO:0000313" key="7">
    <source>
        <dbReference type="Proteomes" id="UP000283485"/>
    </source>
</evidence>
<evidence type="ECO:0000313" key="2">
    <source>
        <dbReference type="EMBL" id="RGM34784.1"/>
    </source>
</evidence>
<dbReference type="Proteomes" id="UP000260780">
    <property type="component" value="Unassembled WGS sequence"/>
</dbReference>
<evidence type="ECO:0000313" key="3">
    <source>
        <dbReference type="EMBL" id="RGS10587.1"/>
    </source>
</evidence>
<keyword evidence="6" id="KW-1185">Reference proteome</keyword>
<gene>
    <name evidence="4" type="ORF">DW653_00560</name>
    <name evidence="3" type="ORF">DWY14_00135</name>
    <name evidence="2" type="ORF">DXC17_15785</name>
    <name evidence="1" type="ORF">DXD04_06335</name>
</gene>
<dbReference type="Proteomes" id="UP000285750">
    <property type="component" value="Unassembled WGS sequence"/>
</dbReference>
<name>A0A3E4N2X9_9BACT</name>
<sequence length="88" mass="10635">MYEAMEPLHNIYCNMKRIINKCPCSLEAWVGADEPVFSEQNLYFSRKVEVKEYLYKRLQKYKGEMVECYVYQFYKGKPREVLVSFNVK</sequence>
<dbReference type="EMBL" id="QRUY01000001">
    <property type="protein sequence ID" value="RGS10587.1"/>
    <property type="molecule type" value="Genomic_DNA"/>
</dbReference>
<protein>
    <submittedName>
        <fullName evidence="1">Uncharacterized protein</fullName>
    </submittedName>
</protein>
<dbReference type="Proteomes" id="UP000260862">
    <property type="component" value="Unassembled WGS sequence"/>
</dbReference>
<dbReference type="EMBL" id="QRHQ01000001">
    <property type="protein sequence ID" value="RHF93398.1"/>
    <property type="molecule type" value="Genomic_DNA"/>
</dbReference>
<dbReference type="EMBL" id="QSQT01000010">
    <property type="protein sequence ID" value="RGK56401.1"/>
    <property type="molecule type" value="Genomic_DNA"/>
</dbReference>